<dbReference type="InterPro" id="IPR000922">
    <property type="entry name" value="Lectin_gal-bd_dom"/>
</dbReference>
<dbReference type="Proteomes" id="UP000015101">
    <property type="component" value="Unassembled WGS sequence"/>
</dbReference>
<dbReference type="EnsemblMetazoa" id="HelroT166585">
    <property type="protein sequence ID" value="HelroP166585"/>
    <property type="gene ID" value="HelroG166585"/>
</dbReference>
<evidence type="ECO:0000259" key="1">
    <source>
        <dbReference type="Pfam" id="PF02140"/>
    </source>
</evidence>
<name>T1EYA0_HELRO</name>
<dbReference type="CDD" id="cd22823">
    <property type="entry name" value="Gal_Rha_Lectin"/>
    <property type="match status" value="1"/>
</dbReference>
<proteinExistence type="predicted"/>
<evidence type="ECO:0000313" key="2">
    <source>
        <dbReference type="EMBL" id="ESO11577.1"/>
    </source>
</evidence>
<protein>
    <recommendedName>
        <fullName evidence="1">SUEL-type lectin domain-containing protein</fullName>
    </recommendedName>
</protein>
<dbReference type="EMBL" id="AMQM01002468">
    <property type="status" value="NOT_ANNOTATED_CDS"/>
    <property type="molecule type" value="Genomic_DNA"/>
</dbReference>
<dbReference type="PANTHER" id="PTHR46780">
    <property type="entry name" value="PROTEIN EVA-1"/>
    <property type="match status" value="1"/>
</dbReference>
<dbReference type="KEGG" id="hro:HELRODRAFT_166585"/>
<evidence type="ECO:0000313" key="4">
    <source>
        <dbReference type="Proteomes" id="UP000015101"/>
    </source>
</evidence>
<dbReference type="Pfam" id="PF02140">
    <property type="entry name" value="SUEL_Lectin"/>
    <property type="match status" value="1"/>
</dbReference>
<dbReference type="GO" id="GO:0030246">
    <property type="term" value="F:carbohydrate binding"/>
    <property type="evidence" value="ECO:0007669"/>
    <property type="project" value="InterPro"/>
</dbReference>
<dbReference type="EMBL" id="KB095812">
    <property type="protein sequence ID" value="ESO11577.1"/>
    <property type="molecule type" value="Genomic_DNA"/>
</dbReference>
<keyword evidence="4" id="KW-1185">Reference proteome</keyword>
<dbReference type="HOGENOM" id="CLU_1788932_0_0_1"/>
<dbReference type="OrthoDB" id="1100386at2759"/>
<reference evidence="3" key="3">
    <citation type="submission" date="2015-06" db="UniProtKB">
        <authorList>
            <consortium name="EnsemblMetazoa"/>
        </authorList>
    </citation>
    <scope>IDENTIFICATION</scope>
</reference>
<dbReference type="CTD" id="20201550"/>
<organism evidence="3 4">
    <name type="scientific">Helobdella robusta</name>
    <name type="common">Californian leech</name>
    <dbReference type="NCBI Taxonomy" id="6412"/>
    <lineage>
        <taxon>Eukaryota</taxon>
        <taxon>Metazoa</taxon>
        <taxon>Spiralia</taxon>
        <taxon>Lophotrochozoa</taxon>
        <taxon>Annelida</taxon>
        <taxon>Clitellata</taxon>
        <taxon>Hirudinea</taxon>
        <taxon>Rhynchobdellida</taxon>
        <taxon>Glossiphoniidae</taxon>
        <taxon>Helobdella</taxon>
    </lineage>
</organism>
<dbReference type="InParanoid" id="T1EYA0"/>
<dbReference type="InterPro" id="IPR043159">
    <property type="entry name" value="Lectin_gal-bd_sf"/>
</dbReference>
<reference evidence="2 4" key="2">
    <citation type="journal article" date="2013" name="Nature">
        <title>Insights into bilaterian evolution from three spiralian genomes.</title>
        <authorList>
            <person name="Simakov O."/>
            <person name="Marletaz F."/>
            <person name="Cho S.J."/>
            <person name="Edsinger-Gonzales E."/>
            <person name="Havlak P."/>
            <person name="Hellsten U."/>
            <person name="Kuo D.H."/>
            <person name="Larsson T."/>
            <person name="Lv J."/>
            <person name="Arendt D."/>
            <person name="Savage R."/>
            <person name="Osoegawa K."/>
            <person name="de Jong P."/>
            <person name="Grimwood J."/>
            <person name="Chapman J.A."/>
            <person name="Shapiro H."/>
            <person name="Aerts A."/>
            <person name="Otillar R.P."/>
            <person name="Terry A.Y."/>
            <person name="Boore J.L."/>
            <person name="Grigoriev I.V."/>
            <person name="Lindberg D.R."/>
            <person name="Seaver E.C."/>
            <person name="Weisblat D.A."/>
            <person name="Putnam N.H."/>
            <person name="Rokhsar D.S."/>
        </authorList>
    </citation>
    <scope>NUCLEOTIDE SEQUENCE</scope>
</reference>
<dbReference type="GeneID" id="20201550"/>
<dbReference type="AlphaFoldDB" id="T1EYA0"/>
<feature type="domain" description="SUEL-type lectin" evidence="1">
    <location>
        <begin position="45"/>
        <end position="126"/>
    </location>
</feature>
<gene>
    <name evidence="3" type="primary">20201550</name>
    <name evidence="2" type="ORF">HELRODRAFT_166585</name>
</gene>
<evidence type="ECO:0000313" key="3">
    <source>
        <dbReference type="EnsemblMetazoa" id="HelroP166585"/>
    </source>
</evidence>
<sequence length="145" mass="16480">MTTSVVLITCLMRARQTLQIPNNTNTIYNANTWILYFNTGQFQATCPETDIIFVTSAFFGRMRQGPCVQSNFGYLGCFNDVTGHVHRRCSGRQTCSIRLPDSNLLERTKAPCNDDLKSYLEVNFTCVTGKCDLLLQFNLSHFVQF</sequence>
<dbReference type="RefSeq" id="XP_009010065.1">
    <property type="nucleotide sequence ID" value="XM_009011817.1"/>
</dbReference>
<accession>T1EYA0</accession>
<dbReference type="Gene3D" id="2.60.120.740">
    <property type="match status" value="1"/>
</dbReference>
<reference evidence="4" key="1">
    <citation type="submission" date="2012-12" db="EMBL/GenBank/DDBJ databases">
        <authorList>
            <person name="Hellsten U."/>
            <person name="Grimwood J."/>
            <person name="Chapman J.A."/>
            <person name="Shapiro H."/>
            <person name="Aerts A."/>
            <person name="Otillar R.P."/>
            <person name="Terry A.Y."/>
            <person name="Boore J.L."/>
            <person name="Simakov O."/>
            <person name="Marletaz F."/>
            <person name="Cho S.-J."/>
            <person name="Edsinger-Gonzales E."/>
            <person name="Havlak P."/>
            <person name="Kuo D.-H."/>
            <person name="Larsson T."/>
            <person name="Lv J."/>
            <person name="Arendt D."/>
            <person name="Savage R."/>
            <person name="Osoegawa K."/>
            <person name="de Jong P."/>
            <person name="Lindberg D.R."/>
            <person name="Seaver E.C."/>
            <person name="Weisblat D.A."/>
            <person name="Putnam N.H."/>
            <person name="Grigoriev I.V."/>
            <person name="Rokhsar D.S."/>
        </authorList>
    </citation>
    <scope>NUCLEOTIDE SEQUENCE</scope>
</reference>